<accession>A0ABV9I0Z4</accession>
<dbReference type="Pfam" id="PF08695">
    <property type="entry name" value="Coa1"/>
    <property type="match status" value="1"/>
</dbReference>
<dbReference type="PANTHER" id="PTHR47148">
    <property type="entry name" value="CYTOCHROME C OXIDASE ASSEMBLY FACTOR 1 HOMOLOG"/>
    <property type="match status" value="1"/>
</dbReference>
<evidence type="ECO:0000313" key="2">
    <source>
        <dbReference type="EMBL" id="MFC4635149.1"/>
    </source>
</evidence>
<comment type="caution">
    <text evidence="2">The sequence shown here is derived from an EMBL/GenBank/DDBJ whole genome shotgun (WGS) entry which is preliminary data.</text>
</comment>
<sequence>MTDQNELIEQKSWWNRNWKWVVPVGGCLTLIILFIAFLATVIFGATKMMSGSEPYQDSLTKAQQNEQVIELLGEPIETVGIMQGSISFSNNDGDADIRIPIKGPNGEGIIYVVAEKRNDVWTYSEQEVRIDQNNEVIDLLNEGLDQEDEEEY</sequence>
<dbReference type="EMBL" id="JBHSFV010000009">
    <property type="protein sequence ID" value="MFC4635149.1"/>
    <property type="molecule type" value="Genomic_DNA"/>
</dbReference>
<keyword evidence="1" id="KW-0472">Membrane</keyword>
<protein>
    <submittedName>
        <fullName evidence="2">Cytochrome c oxidase assembly factor Coa1 family protein</fullName>
    </submittedName>
</protein>
<keyword evidence="1" id="KW-1133">Transmembrane helix</keyword>
<keyword evidence="3" id="KW-1185">Reference proteome</keyword>
<keyword evidence="1" id="KW-0812">Transmembrane</keyword>
<evidence type="ECO:0000313" key="3">
    <source>
        <dbReference type="Proteomes" id="UP001596043"/>
    </source>
</evidence>
<proteinExistence type="predicted"/>
<dbReference type="RefSeq" id="WP_379980089.1">
    <property type="nucleotide sequence ID" value="NZ_JBHSFV010000009.1"/>
</dbReference>
<feature type="transmembrane region" description="Helical" evidence="1">
    <location>
        <begin position="20"/>
        <end position="45"/>
    </location>
</feature>
<organism evidence="2 3">
    <name type="scientific">Dokdonia ponticola</name>
    <dbReference type="NCBI Taxonomy" id="2041041"/>
    <lineage>
        <taxon>Bacteria</taxon>
        <taxon>Pseudomonadati</taxon>
        <taxon>Bacteroidota</taxon>
        <taxon>Flavobacteriia</taxon>
        <taxon>Flavobacteriales</taxon>
        <taxon>Flavobacteriaceae</taxon>
        <taxon>Dokdonia</taxon>
    </lineage>
</organism>
<dbReference type="PANTHER" id="PTHR47148:SF1">
    <property type="entry name" value="CYTOCHROME C OXIDASE ASSEMBLY FACTOR 1 HOMOLOG"/>
    <property type="match status" value="1"/>
</dbReference>
<dbReference type="InterPro" id="IPR014807">
    <property type="entry name" value="Coa1"/>
</dbReference>
<evidence type="ECO:0000256" key="1">
    <source>
        <dbReference type="SAM" id="Phobius"/>
    </source>
</evidence>
<dbReference type="Proteomes" id="UP001596043">
    <property type="component" value="Unassembled WGS sequence"/>
</dbReference>
<reference evidence="3" key="1">
    <citation type="journal article" date="2019" name="Int. J. Syst. Evol. Microbiol.">
        <title>The Global Catalogue of Microorganisms (GCM) 10K type strain sequencing project: providing services to taxonomists for standard genome sequencing and annotation.</title>
        <authorList>
            <consortium name="The Broad Institute Genomics Platform"/>
            <consortium name="The Broad Institute Genome Sequencing Center for Infectious Disease"/>
            <person name="Wu L."/>
            <person name="Ma J."/>
        </authorList>
    </citation>
    <scope>NUCLEOTIDE SEQUENCE [LARGE SCALE GENOMIC DNA]</scope>
    <source>
        <strain evidence="3">YJ-61-S</strain>
    </source>
</reference>
<name>A0ABV9I0Z4_9FLAO</name>
<gene>
    <name evidence="2" type="ORF">ACFO3O_14655</name>
</gene>